<accession>A0A2V2MZ84</accession>
<dbReference type="Proteomes" id="UP000245934">
    <property type="component" value="Unassembled WGS sequence"/>
</dbReference>
<dbReference type="InterPro" id="IPR051404">
    <property type="entry name" value="TA_system_antitoxin"/>
</dbReference>
<dbReference type="PANTHER" id="PTHR34504:SF2">
    <property type="entry name" value="UPF0150 PROTEIN SSL0259"/>
    <property type="match status" value="1"/>
</dbReference>
<organism evidence="2 3">
    <name type="scientific">Methanospirillum stamsii</name>
    <dbReference type="NCBI Taxonomy" id="1277351"/>
    <lineage>
        <taxon>Archaea</taxon>
        <taxon>Methanobacteriati</taxon>
        <taxon>Methanobacteriota</taxon>
        <taxon>Stenosarchaea group</taxon>
        <taxon>Methanomicrobia</taxon>
        <taxon>Methanomicrobiales</taxon>
        <taxon>Methanospirillaceae</taxon>
        <taxon>Methanospirillum</taxon>
    </lineage>
</organism>
<feature type="domain" description="HicB-like antitoxin of toxin-antitoxin system" evidence="1">
    <location>
        <begin position="3"/>
        <end position="56"/>
    </location>
</feature>
<dbReference type="InterPro" id="IPR031807">
    <property type="entry name" value="HicB-like"/>
</dbReference>
<comment type="caution">
    <text evidence="2">The sequence shown here is derived from an EMBL/GenBank/DDBJ whole genome shotgun (WGS) entry which is preliminary data.</text>
</comment>
<evidence type="ECO:0000313" key="3">
    <source>
        <dbReference type="Proteomes" id="UP000245934"/>
    </source>
</evidence>
<dbReference type="AlphaFoldDB" id="A0A2V2MZ84"/>
<dbReference type="InterPro" id="IPR035069">
    <property type="entry name" value="TTHA1013/TTHA0281-like"/>
</dbReference>
<dbReference type="GeneID" id="97609311"/>
<evidence type="ECO:0000259" key="1">
    <source>
        <dbReference type="Pfam" id="PF15919"/>
    </source>
</evidence>
<dbReference type="RefSeq" id="WP_109942397.1">
    <property type="nucleotide sequence ID" value="NZ_CP176366.1"/>
</dbReference>
<protein>
    <submittedName>
        <fullName evidence="2">Type II toxin-antitoxin system HicB family antitoxin</fullName>
    </submittedName>
</protein>
<dbReference type="Pfam" id="PF15919">
    <property type="entry name" value="HicB_lk_antitox"/>
    <property type="match status" value="1"/>
</dbReference>
<dbReference type="OrthoDB" id="133743at2157"/>
<reference evidence="2 3" key="1">
    <citation type="submission" date="2018-05" db="EMBL/GenBank/DDBJ databases">
        <title>Draft genome of Methanospirillum stamsii Pt1.</title>
        <authorList>
            <person name="Dueholm M.S."/>
            <person name="Nielsen P.H."/>
            <person name="Bakmann L.F."/>
            <person name="Otzen D.E."/>
        </authorList>
    </citation>
    <scope>NUCLEOTIDE SEQUENCE [LARGE SCALE GENOMIC DNA]</scope>
    <source>
        <strain evidence="2 3">Pt1</strain>
    </source>
</reference>
<sequence>MEFKIIIEQDEDGWYVVSVPALPGCISQGKTEDEARINIAEAIELHLSALARDGIPLVPDHNKTVSFISVQV</sequence>
<dbReference type="SUPFAM" id="SSF143100">
    <property type="entry name" value="TTHA1013/TTHA0281-like"/>
    <property type="match status" value="1"/>
</dbReference>
<name>A0A2V2MZ84_9EURY</name>
<evidence type="ECO:0000313" key="2">
    <source>
        <dbReference type="EMBL" id="PWR69638.1"/>
    </source>
</evidence>
<dbReference type="PANTHER" id="PTHR34504">
    <property type="entry name" value="ANTITOXIN HICB"/>
    <property type="match status" value="1"/>
</dbReference>
<dbReference type="EMBL" id="QGMZ01000058">
    <property type="protein sequence ID" value="PWR69638.1"/>
    <property type="molecule type" value="Genomic_DNA"/>
</dbReference>
<proteinExistence type="predicted"/>
<keyword evidence="3" id="KW-1185">Reference proteome</keyword>
<gene>
    <name evidence="2" type="ORF">DLD82_17350</name>
</gene>
<dbReference type="Gene3D" id="3.30.160.250">
    <property type="match status" value="1"/>
</dbReference>